<sequence>MTNTTEGAGLMLQAEQAATQATLAQAKPADLDALVALEQASFSGDRISTRSWRRLIASRSALVIVARAPGHPLLGAAVVLRRARSSVARLYSIAAARSAQGRGISDLLLREVIRQSRNGGAALLRLETRVDNHAAQRLFARHGFTPLDCRPAYYEDGGDALRFQRALWDGGSASQALALRAPFYAQTLDFTCGPCALLMAMAALDPAIVPDRAAEIRLWREATTVFMAAGHGGCGPSGLALAAVHRGFDVTVHAPDGPAMFIESVRDPRKKDVIALVEADFRAELATTRAELVSTPMSPRDLAEHLRRGGVPLVLISLWRLHGEKGPHWVVVTGFDGQVFRILDPIAPAPSGGDPGIAVSVEEFKRMSRYGRRRQGAAVIISRKDF</sequence>
<dbReference type="Gene3D" id="3.40.630.30">
    <property type="match status" value="1"/>
</dbReference>
<dbReference type="Pfam" id="PF11814">
    <property type="entry name" value="DUF3335"/>
    <property type="match status" value="1"/>
</dbReference>
<dbReference type="InterPro" id="IPR021770">
    <property type="entry name" value="DUF3335"/>
</dbReference>
<comment type="caution">
    <text evidence="2">The sequence shown here is derived from an EMBL/GenBank/DDBJ whole genome shotgun (WGS) entry which is preliminary data.</text>
</comment>
<dbReference type="SUPFAM" id="SSF55729">
    <property type="entry name" value="Acyl-CoA N-acyltransferases (Nat)"/>
    <property type="match status" value="1"/>
</dbReference>
<dbReference type="RefSeq" id="WP_320426889.1">
    <property type="nucleotide sequence ID" value="NZ_JAXCLA010000012.1"/>
</dbReference>
<gene>
    <name evidence="2" type="ORF">SNE35_30760</name>
</gene>
<dbReference type="Proteomes" id="UP001285263">
    <property type="component" value="Unassembled WGS sequence"/>
</dbReference>
<dbReference type="Pfam" id="PF00583">
    <property type="entry name" value="Acetyltransf_1"/>
    <property type="match status" value="1"/>
</dbReference>
<dbReference type="PANTHER" id="PTHR43617">
    <property type="entry name" value="L-AMINO ACID N-ACETYLTRANSFERASE"/>
    <property type="match status" value="1"/>
</dbReference>
<evidence type="ECO:0000259" key="1">
    <source>
        <dbReference type="PROSITE" id="PS51186"/>
    </source>
</evidence>
<dbReference type="PROSITE" id="PS51186">
    <property type="entry name" value="GNAT"/>
    <property type="match status" value="1"/>
</dbReference>
<reference evidence="2 3" key="1">
    <citation type="submission" date="2023-11" db="EMBL/GenBank/DDBJ databases">
        <title>Paucibacter sp. nov., isolated from fresh soil in Korea.</title>
        <authorList>
            <person name="Le N.T.T."/>
        </authorList>
    </citation>
    <scope>NUCLEOTIDE SEQUENCE [LARGE SCALE GENOMIC DNA]</scope>
    <source>
        <strain evidence="2 3">R3-3</strain>
    </source>
</reference>
<dbReference type="EMBL" id="JAXCLA010000012">
    <property type="protein sequence ID" value="MDY0748919.1"/>
    <property type="molecule type" value="Genomic_DNA"/>
</dbReference>
<dbReference type="CDD" id="cd04301">
    <property type="entry name" value="NAT_SF"/>
    <property type="match status" value="1"/>
</dbReference>
<feature type="domain" description="N-acetyltransferase" evidence="1">
    <location>
        <begin position="21"/>
        <end position="168"/>
    </location>
</feature>
<evidence type="ECO:0000313" key="3">
    <source>
        <dbReference type="Proteomes" id="UP001285263"/>
    </source>
</evidence>
<accession>A0ABU5DTS5</accession>
<organism evidence="2 3">
    <name type="scientific">Roseateles agri</name>
    <dbReference type="NCBI Taxonomy" id="3098619"/>
    <lineage>
        <taxon>Bacteria</taxon>
        <taxon>Pseudomonadati</taxon>
        <taxon>Pseudomonadota</taxon>
        <taxon>Betaproteobacteria</taxon>
        <taxon>Burkholderiales</taxon>
        <taxon>Sphaerotilaceae</taxon>
        <taxon>Roseateles</taxon>
    </lineage>
</organism>
<keyword evidence="3" id="KW-1185">Reference proteome</keyword>
<dbReference type="InterPro" id="IPR016181">
    <property type="entry name" value="Acyl_CoA_acyltransferase"/>
</dbReference>
<protein>
    <submittedName>
        <fullName evidence="2">GNAT family N-acetyltransferase/peptidase C39 family protein</fullName>
    </submittedName>
</protein>
<dbReference type="InterPro" id="IPR000182">
    <property type="entry name" value="GNAT_dom"/>
</dbReference>
<dbReference type="Gene3D" id="3.90.70.10">
    <property type="entry name" value="Cysteine proteinases"/>
    <property type="match status" value="1"/>
</dbReference>
<dbReference type="PANTHER" id="PTHR43617:SF33">
    <property type="entry name" value="SPORE COAT POLYSACCHARIDE BIOSYNTHESIS PROTEIN SPSD"/>
    <property type="match status" value="1"/>
</dbReference>
<dbReference type="InterPro" id="IPR050276">
    <property type="entry name" value="MshD_Acetyltransferase"/>
</dbReference>
<name>A0ABU5DTS5_9BURK</name>
<proteinExistence type="predicted"/>
<evidence type="ECO:0000313" key="2">
    <source>
        <dbReference type="EMBL" id="MDY0748919.1"/>
    </source>
</evidence>